<evidence type="ECO:0000256" key="2">
    <source>
        <dbReference type="ARBA" id="ARBA00023295"/>
    </source>
</evidence>
<dbReference type="RefSeq" id="WP_350257688.1">
    <property type="nucleotide sequence ID" value="NZ_CP138335.1"/>
</dbReference>
<dbReference type="SMART" id="SM00060">
    <property type="entry name" value="FN3"/>
    <property type="match status" value="2"/>
</dbReference>
<dbReference type="Gene3D" id="2.60.120.260">
    <property type="entry name" value="Galactose-binding domain-like"/>
    <property type="match status" value="4"/>
</dbReference>
<protein>
    <submittedName>
        <fullName evidence="9">Endo-alpha-N-acetylgalactosaminidase family protein</fullName>
    </submittedName>
</protein>
<feature type="transmembrane region" description="Helical" evidence="5">
    <location>
        <begin position="1760"/>
        <end position="1783"/>
    </location>
</feature>
<dbReference type="Pfam" id="PF00041">
    <property type="entry name" value="fn3"/>
    <property type="match status" value="2"/>
</dbReference>
<keyword evidence="3" id="KW-0119">Carbohydrate metabolism</keyword>
<keyword evidence="6" id="KW-0732">Signal</keyword>
<evidence type="ECO:0000256" key="6">
    <source>
        <dbReference type="SAM" id="SignalP"/>
    </source>
</evidence>
<evidence type="ECO:0000256" key="1">
    <source>
        <dbReference type="ARBA" id="ARBA00022737"/>
    </source>
</evidence>
<dbReference type="Gene3D" id="2.70.98.10">
    <property type="match status" value="1"/>
</dbReference>
<dbReference type="Gene3D" id="2.60.40.1180">
    <property type="entry name" value="Golgi alpha-mannosidase II"/>
    <property type="match status" value="1"/>
</dbReference>
<dbReference type="InterPro" id="IPR036116">
    <property type="entry name" value="FN3_sf"/>
</dbReference>
<organism evidence="9">
    <name type="scientific">Scrofimicrobium appendicitidis</name>
    <dbReference type="NCBI Taxonomy" id="3079930"/>
    <lineage>
        <taxon>Bacteria</taxon>
        <taxon>Bacillati</taxon>
        <taxon>Actinomycetota</taxon>
        <taxon>Actinomycetes</taxon>
        <taxon>Actinomycetales</taxon>
        <taxon>Actinomycetaceae</taxon>
        <taxon>Scrofimicrobium</taxon>
    </lineage>
</organism>
<keyword evidence="3" id="KW-0624">Polysaccharide degradation</keyword>
<feature type="domain" description="F5/8 type C" evidence="7">
    <location>
        <begin position="1379"/>
        <end position="1538"/>
    </location>
</feature>
<dbReference type="InterPro" id="IPR025706">
    <property type="entry name" value="Endoa_GalNAc"/>
</dbReference>
<dbReference type="Pfam" id="PF21466">
    <property type="entry name" value="GH101_dom-5"/>
    <property type="match status" value="1"/>
</dbReference>
<feature type="region of interest" description="Disordered" evidence="4">
    <location>
        <begin position="1543"/>
        <end position="1570"/>
    </location>
</feature>
<dbReference type="KEGG" id="sapp:SAC06_07495"/>
<dbReference type="InterPro" id="IPR050991">
    <property type="entry name" value="ECM_Regulatory_Proteins"/>
</dbReference>
<gene>
    <name evidence="9" type="ORF">SAC06_07495</name>
</gene>
<dbReference type="EMBL" id="CP138335">
    <property type="protein sequence ID" value="XBW07482.1"/>
    <property type="molecule type" value="Genomic_DNA"/>
</dbReference>
<evidence type="ECO:0000256" key="3">
    <source>
        <dbReference type="ARBA" id="ARBA00023326"/>
    </source>
</evidence>
<feature type="chain" id="PRO_5044009034" evidence="6">
    <location>
        <begin position="27"/>
        <end position="1789"/>
    </location>
</feature>
<dbReference type="InterPro" id="IPR040633">
    <property type="entry name" value="Gal_mutarotas_3"/>
</dbReference>
<evidence type="ECO:0000313" key="9">
    <source>
        <dbReference type="EMBL" id="XBW07482.1"/>
    </source>
</evidence>
<keyword evidence="5" id="KW-1133">Transmembrane helix</keyword>
<feature type="compositionally biased region" description="Low complexity" evidence="4">
    <location>
        <begin position="59"/>
        <end position="68"/>
    </location>
</feature>
<dbReference type="Pfam" id="PF17451">
    <property type="entry name" value="Glyco_hyd_101C"/>
    <property type="match status" value="1"/>
</dbReference>
<evidence type="ECO:0000259" key="7">
    <source>
        <dbReference type="PROSITE" id="PS50022"/>
    </source>
</evidence>
<dbReference type="Pfam" id="PF18080">
    <property type="entry name" value="Gal_mutarotas_3"/>
    <property type="match status" value="1"/>
</dbReference>
<dbReference type="GO" id="GO:0000272">
    <property type="term" value="P:polysaccharide catabolic process"/>
    <property type="evidence" value="ECO:0007669"/>
    <property type="project" value="UniProtKB-KW"/>
</dbReference>
<feature type="domain" description="Fibronectin type-III" evidence="8">
    <location>
        <begin position="1656"/>
        <end position="1743"/>
    </location>
</feature>
<dbReference type="Gene3D" id="3.20.20.80">
    <property type="entry name" value="Glycosidases"/>
    <property type="match status" value="1"/>
</dbReference>
<dbReference type="InterPro" id="IPR018905">
    <property type="entry name" value="A-galactase_NEW3"/>
</dbReference>
<evidence type="ECO:0000256" key="4">
    <source>
        <dbReference type="SAM" id="MobiDB-lite"/>
    </source>
</evidence>
<dbReference type="PROSITE" id="PS50853">
    <property type="entry name" value="FN3"/>
    <property type="match status" value="2"/>
</dbReference>
<dbReference type="CDD" id="cd14244">
    <property type="entry name" value="GH_101_like"/>
    <property type="match status" value="1"/>
</dbReference>
<feature type="domain" description="Fibronectin type-III" evidence="8">
    <location>
        <begin position="1566"/>
        <end position="1646"/>
    </location>
</feature>
<name>A0AAU7V891_9ACTO</name>
<feature type="signal peptide" evidence="6">
    <location>
        <begin position="1"/>
        <end position="26"/>
    </location>
</feature>
<dbReference type="Pfam" id="PF00754">
    <property type="entry name" value="F5_F8_type_C"/>
    <property type="match status" value="2"/>
</dbReference>
<dbReference type="PANTHER" id="PTHR46708:SF2">
    <property type="entry name" value="FIBRONECTIN TYPE-III DOMAIN-CONTAINING PROTEIN"/>
    <property type="match status" value="1"/>
</dbReference>
<dbReference type="Pfam" id="PF17974">
    <property type="entry name" value="GalBD_like"/>
    <property type="match status" value="1"/>
</dbReference>
<dbReference type="InterPro" id="IPR040502">
    <property type="entry name" value="GH101_dom-6"/>
</dbReference>
<dbReference type="InterPro" id="IPR003961">
    <property type="entry name" value="FN3_dom"/>
</dbReference>
<dbReference type="PROSITE" id="PS50022">
    <property type="entry name" value="FA58C_3"/>
    <property type="match status" value="2"/>
</dbReference>
<evidence type="ECO:0000259" key="8">
    <source>
        <dbReference type="PROSITE" id="PS50853"/>
    </source>
</evidence>
<dbReference type="Gene3D" id="2.60.40.10">
    <property type="entry name" value="Immunoglobulins"/>
    <property type="match status" value="2"/>
</dbReference>
<dbReference type="PANTHER" id="PTHR46708">
    <property type="entry name" value="TENASCIN"/>
    <property type="match status" value="1"/>
</dbReference>
<dbReference type="InterPro" id="IPR008979">
    <property type="entry name" value="Galactose-bd-like_sf"/>
</dbReference>
<accession>A0AAU7V891</accession>
<dbReference type="Pfam" id="PF12905">
    <property type="entry name" value="Glyco_hydro_101"/>
    <property type="match status" value="1"/>
</dbReference>
<keyword evidence="2" id="KW-0326">Glycosidase</keyword>
<dbReference type="SUPFAM" id="SSF49265">
    <property type="entry name" value="Fibronectin type III"/>
    <property type="match status" value="1"/>
</dbReference>
<dbReference type="InterPro" id="IPR013783">
    <property type="entry name" value="Ig-like_fold"/>
</dbReference>
<reference evidence="9" key="1">
    <citation type="submission" date="2023-11" db="EMBL/GenBank/DDBJ databases">
        <title>Scrofimicrobium hongkongense sp. nov., isolated from a patient with peritonitis.</title>
        <authorList>
            <person name="Lao H.Y."/>
            <person name="Wong A.Y.P."/>
            <person name="Ng T.L."/>
            <person name="Wong R.Y.L."/>
            <person name="Yau M.C.Y."/>
            <person name="Lam J.Y.W."/>
            <person name="Siu G.K.H."/>
        </authorList>
    </citation>
    <scope>NUCLEOTIDE SEQUENCE</scope>
    <source>
        <strain evidence="9">R131</strain>
    </source>
</reference>
<dbReference type="Pfam" id="PF10633">
    <property type="entry name" value="NPCBM_assoc"/>
    <property type="match status" value="1"/>
</dbReference>
<keyword evidence="2" id="KW-0378">Hydrolase</keyword>
<proteinExistence type="predicted"/>
<dbReference type="InterPro" id="IPR014718">
    <property type="entry name" value="GH-type_carb-bd"/>
</dbReference>
<feature type="region of interest" description="Disordered" evidence="4">
    <location>
        <begin position="1403"/>
        <end position="1422"/>
    </location>
</feature>
<dbReference type="GO" id="GO:0030246">
    <property type="term" value="F:carbohydrate binding"/>
    <property type="evidence" value="ECO:0007669"/>
    <property type="project" value="InterPro"/>
</dbReference>
<dbReference type="GO" id="GO:0033926">
    <property type="term" value="F:endo-alpha-N-acetylgalactosaminidase activity"/>
    <property type="evidence" value="ECO:0007669"/>
    <property type="project" value="InterPro"/>
</dbReference>
<dbReference type="InterPro" id="IPR049314">
    <property type="entry name" value="GH101_dom-5"/>
</dbReference>
<evidence type="ECO:0000256" key="5">
    <source>
        <dbReference type="SAM" id="Phobius"/>
    </source>
</evidence>
<dbReference type="InterPro" id="IPR013780">
    <property type="entry name" value="Glyco_hydro_b"/>
</dbReference>
<keyword evidence="5" id="KW-0472">Membrane</keyword>
<dbReference type="SUPFAM" id="SSF49785">
    <property type="entry name" value="Galactose-binding domain-like"/>
    <property type="match status" value="2"/>
</dbReference>
<dbReference type="InterPro" id="IPR000421">
    <property type="entry name" value="FA58C"/>
</dbReference>
<feature type="region of interest" description="Disordered" evidence="4">
    <location>
        <begin position="31"/>
        <end position="78"/>
    </location>
</feature>
<dbReference type="InterPro" id="IPR035364">
    <property type="entry name" value="Beta_sandwich_GH101"/>
</dbReference>
<dbReference type="CDD" id="cd00063">
    <property type="entry name" value="FN3"/>
    <property type="match status" value="2"/>
</dbReference>
<feature type="domain" description="F5/8 type C" evidence="7">
    <location>
        <begin position="75"/>
        <end position="246"/>
    </location>
</feature>
<keyword evidence="5" id="KW-0812">Transmembrane</keyword>
<sequence>MRRTKITRAGLALVLATSLLPWGSLAAIGAEPDPLDQAQSGDGGTLVPGPLDPTPTPDPGQTGDSTPTVTPEADPDVSPLADEEELIPFASYSLLGCSSEAPYGSEGDGTCAAALNDRQDHMWSAKYTTVEGQIVPEGGWPQWLAFDLGKERDLTALNYWQKQTNGAVKEYEVYVSNDSAVAGDPGNFELWGDPAATGELPAGIREWHQIPLTDAPLAGRYVLFAAYSTYANAPGATMLQVSALVDDDPTGGEDVQNPATPAPITVGDLTVNVAEEFPQVVNYQLGDATLQGNPSVLDTFTLNGSKVKFNTVFDGVAGNRASWTSTTDNPNWTDLTLSSSVTVDESGVVTFRIDSIAGADEANVQTIAIPGHRLASVASDQAGATLARTWISTDSTTNADRILPITGSTELDPSPVNTPYAFASTAELAAGVYSNSTVQQGASNTNQRLNTQILKSGEATVATVQAGTWTWNPKVATDARVERYELPEAIVVISADQNEDARVDWQDAAISLRDAIEAPLGADRVPERVVHRIPFNIASEGTNPFLTTLDYTKRLALATDGLGQYVLLKGYTSEGHDSANTDYAGNYNEGAGGLDALNQLIDTGKEDYNADFSVHVNATEIYQQARSFNDLLTNNGASLGWNWLNQAYIINQNVDLGQGFVLDRFQQLRREVPNLDGVYIDVWYSSGWIPEALAGQLQQMTNDVSDEGFELASEWAYSFEGNSIWSHWANDKNYGGPDNKGINSQMIRFMFNTQRDVWNVDPLLGGVDMHNFEGWGGKTDWNDYYRSLWTSNLPAKYLQHFPVLSWEQGTEAKLADGVEISTASGERVITQNGAEVLRGDSYLLPWSELDANRQSSPVNADKMYFFSASGGSHTFDLVDAFAGVSSFDVYQLTETGRESVGTIASDGSTLTISGEANTPYVVVPAGGTAPYADVDYGQYSGLQDPGFNSEDLSVWNPTGDAVRGHDAKGDGEAHFGEAASSLSQTLTGLTPGKEYWVEAMVQVGPEAKRDFTLSAGDASRTINVTPARNTVGSDPKNGSFLQRMGVKFTAPANGEVELLLSSPSGSARVVVDNVRLIELKNLTDQFGEEPLDSLVDSDDSDLFWDFEDNRVGYGPFVRGGSGGLSDARLSKSILHDPYTQKEWKNTHTPYNSGSLNGIAVDDVVSGTRSLKSHEDYNGLNYRTTPATVDFLAGHQYRVSFSYQATHSDTYEWVLGKDELADGSSTIYQRIPIQQALDTTRFEHEFVAGCGDTTFVGLNRAFGLSGADFVLDDFLVEDLGVSSDAPACGSTEGRAPGDLTIGHANEVTTSFTNLEKKTATNVAMQLTDVPEGWKVEVKEQGGNLFDSVAPGETVETVWLVTPIEAETYTLGFTTDYAVDCIDRHLTGQFGGKLTTRAAIPAQSIKATASSEQPGSGGEGPIHYALDGDTSTIWHTNWTPSAHPHYATFEFNNPTQIDGYGYMNRQSGGANGRIKDYEIQVSDNGMDWTTVASGQWQESSPDLQVVNFDEVTTKYVRLASLSAWNGQGFSSAAELRVFGVPQDEVSGFEPSERPATDPDACTPDAPEAPLGLTVDGVTYDSITVSWDPVADAEEYVVTFNGQTITTSDTTVVLTNLTESTEYQITVRASNQYGESEDCDPVTATTTEKPVVEPEAPAAPTGVVATKVTASSIALKWDPVEEAAKYVVTYSAGGAPQSTFTAETSDPSIVLSSLKADTEYTITVQAVNEAGQSDPSSALKVRTLKQGESPVTPPAPGEEDLPVTGGAIAGLVVLAAALIGAGTLFYRRRRIG</sequence>
<keyword evidence="1" id="KW-0677">Repeat</keyword>